<dbReference type="RefSeq" id="XP_044554811.1">
    <property type="nucleotide sequence ID" value="XM_044699687.1"/>
</dbReference>
<sequence>MIGKSNNDEYKTKISVNLVEGHDFITKTIEITITKDDEGNIIPVPNFFTCCRKGDVVTLKILISGFKAGTLSLENLLVHQEDGSSTTNTSSFLSKIASFFYGGKASDASGSSSASIFLTPHGKNRCFQRSPLHYACRFGHLSCVKLLLDEIPHLQLSGETTAKWTILHECARFGRTGVLAYLFTNPRCEEILRAMCSKTTKFGSTPLHLCCKYGHTETAQYLTSQFIPYDRVNVSRNQNFLHVAIEEKMSAFVADFLSKFIPTSTSHQLSRKTIVSIVELICSKDSFKTNSLHYASVRPSDQMYEALLRALTILHEYMENAGIVRSLVSPDVAGNTVLHYAMGGNSLKCALLVYHYYLLSIHRSNPNSAVSTVTFQKPTNQELLLSNNNPMNMQGGTMKHSPIFLACKYDHPSLLETFLLFYKDEQFEPNQEHQKHIKILYENSPSLNTTSLYDFLRIKSKEEFIFVVQSWKQIKVTEIYDRTGHTPARTVTLDYSDEELHDIFERFNSWKMNN</sequence>
<comment type="caution">
    <text evidence="4">The sequence shown here is derived from an EMBL/GenBank/DDBJ whole genome shotgun (WGS) entry which is preliminary data.</text>
</comment>
<dbReference type="GeneID" id="68101948"/>
<name>A0AA88KR46_NAELO</name>
<feature type="repeat" description="ANK" evidence="3">
    <location>
        <begin position="127"/>
        <end position="149"/>
    </location>
</feature>
<dbReference type="PROSITE" id="PS50297">
    <property type="entry name" value="ANK_REP_REGION"/>
    <property type="match status" value="1"/>
</dbReference>
<evidence type="ECO:0000256" key="1">
    <source>
        <dbReference type="ARBA" id="ARBA00022737"/>
    </source>
</evidence>
<protein>
    <submittedName>
        <fullName evidence="4">Uncharacterized protein</fullName>
    </submittedName>
</protein>
<accession>A0AA88KR46</accession>
<keyword evidence="2 3" id="KW-0040">ANK repeat</keyword>
<dbReference type="Proteomes" id="UP000816034">
    <property type="component" value="Unassembled WGS sequence"/>
</dbReference>
<dbReference type="AlphaFoldDB" id="A0AA88KR46"/>
<dbReference type="EMBL" id="PYSW02000003">
    <property type="protein sequence ID" value="KAG2392917.1"/>
    <property type="molecule type" value="Genomic_DNA"/>
</dbReference>
<evidence type="ECO:0000256" key="2">
    <source>
        <dbReference type="ARBA" id="ARBA00023043"/>
    </source>
</evidence>
<evidence type="ECO:0000313" key="5">
    <source>
        <dbReference type="Proteomes" id="UP000816034"/>
    </source>
</evidence>
<reference evidence="4 5" key="1">
    <citation type="journal article" date="2018" name="BMC Genomics">
        <title>The genome of Naegleria lovaniensis, the basis for a comparative approach to unravel pathogenicity factors of the human pathogenic amoeba N. fowleri.</title>
        <authorList>
            <person name="Liechti N."/>
            <person name="Schurch N."/>
            <person name="Bruggmann R."/>
            <person name="Wittwer M."/>
        </authorList>
    </citation>
    <scope>NUCLEOTIDE SEQUENCE [LARGE SCALE GENOMIC DNA]</scope>
    <source>
        <strain evidence="4 5">ATCC 30569</strain>
    </source>
</reference>
<dbReference type="SUPFAM" id="SSF48403">
    <property type="entry name" value="Ankyrin repeat"/>
    <property type="match status" value="2"/>
</dbReference>
<dbReference type="PANTHER" id="PTHR24198">
    <property type="entry name" value="ANKYRIN REPEAT AND PROTEIN KINASE DOMAIN-CONTAINING PROTEIN"/>
    <property type="match status" value="1"/>
</dbReference>
<dbReference type="PROSITE" id="PS50088">
    <property type="entry name" value="ANK_REPEAT"/>
    <property type="match status" value="1"/>
</dbReference>
<proteinExistence type="predicted"/>
<dbReference type="PANTHER" id="PTHR24198:SF165">
    <property type="entry name" value="ANKYRIN REPEAT-CONTAINING PROTEIN-RELATED"/>
    <property type="match status" value="1"/>
</dbReference>
<dbReference type="InterPro" id="IPR036770">
    <property type="entry name" value="Ankyrin_rpt-contain_sf"/>
</dbReference>
<dbReference type="Pfam" id="PF12796">
    <property type="entry name" value="Ank_2"/>
    <property type="match status" value="2"/>
</dbReference>
<keyword evidence="1" id="KW-0677">Repeat</keyword>
<dbReference type="SMART" id="SM00248">
    <property type="entry name" value="ANK"/>
    <property type="match status" value="5"/>
</dbReference>
<keyword evidence="5" id="KW-1185">Reference proteome</keyword>
<dbReference type="InterPro" id="IPR002110">
    <property type="entry name" value="Ankyrin_rpt"/>
</dbReference>
<evidence type="ECO:0000313" key="4">
    <source>
        <dbReference type="EMBL" id="KAG2392917.1"/>
    </source>
</evidence>
<organism evidence="4 5">
    <name type="scientific">Naegleria lovaniensis</name>
    <name type="common">Amoeba</name>
    <dbReference type="NCBI Taxonomy" id="51637"/>
    <lineage>
        <taxon>Eukaryota</taxon>
        <taxon>Discoba</taxon>
        <taxon>Heterolobosea</taxon>
        <taxon>Tetramitia</taxon>
        <taxon>Eutetramitia</taxon>
        <taxon>Vahlkampfiidae</taxon>
        <taxon>Naegleria</taxon>
    </lineage>
</organism>
<dbReference type="Gene3D" id="1.25.40.20">
    <property type="entry name" value="Ankyrin repeat-containing domain"/>
    <property type="match status" value="2"/>
</dbReference>
<gene>
    <name evidence="4" type="ORF">C9374_009494</name>
</gene>
<evidence type="ECO:0000256" key="3">
    <source>
        <dbReference type="PROSITE-ProRule" id="PRU00023"/>
    </source>
</evidence>